<evidence type="ECO:0000256" key="1">
    <source>
        <dbReference type="ARBA" id="ARBA00009776"/>
    </source>
</evidence>
<evidence type="ECO:0000313" key="10">
    <source>
        <dbReference type="EMBL" id="AFG37607.1"/>
    </source>
</evidence>
<feature type="domain" description="Thymidylate kinase-like" evidence="9">
    <location>
        <begin position="21"/>
        <end position="207"/>
    </location>
</feature>
<dbReference type="GO" id="GO:0004798">
    <property type="term" value="F:dTMP kinase activity"/>
    <property type="evidence" value="ECO:0007669"/>
    <property type="project" value="UniProtKB-UniRule"/>
</dbReference>
<dbReference type="InterPro" id="IPR018094">
    <property type="entry name" value="Thymidylate_kinase"/>
</dbReference>
<keyword evidence="3 8" id="KW-0545">Nucleotide biosynthesis</keyword>
<dbReference type="HAMAP" id="MF_00165">
    <property type="entry name" value="Thymidylate_kinase"/>
    <property type="match status" value="1"/>
</dbReference>
<name>H9UJB4_SPIAZ</name>
<evidence type="ECO:0000256" key="6">
    <source>
        <dbReference type="ARBA" id="ARBA00022840"/>
    </source>
</evidence>
<comment type="caution">
    <text evidence="8">Lacks conserved residue(s) required for the propagation of feature annotation.</text>
</comment>
<dbReference type="GO" id="GO:0006227">
    <property type="term" value="P:dUDP biosynthetic process"/>
    <property type="evidence" value="ECO:0007669"/>
    <property type="project" value="TreeGrafter"/>
</dbReference>
<keyword evidence="5 8" id="KW-0418">Kinase</keyword>
<dbReference type="Pfam" id="PF02223">
    <property type="entry name" value="Thymidylate_kin"/>
    <property type="match status" value="1"/>
</dbReference>
<accession>H9UJB4</accession>
<evidence type="ECO:0000313" key="11">
    <source>
        <dbReference type="Proteomes" id="UP000007383"/>
    </source>
</evidence>
<dbReference type="SUPFAM" id="SSF52540">
    <property type="entry name" value="P-loop containing nucleoside triphosphate hydrolases"/>
    <property type="match status" value="1"/>
</dbReference>
<dbReference type="PANTHER" id="PTHR10344">
    <property type="entry name" value="THYMIDYLATE KINASE"/>
    <property type="match status" value="1"/>
</dbReference>
<evidence type="ECO:0000256" key="2">
    <source>
        <dbReference type="ARBA" id="ARBA00022679"/>
    </source>
</evidence>
<evidence type="ECO:0000256" key="7">
    <source>
        <dbReference type="ARBA" id="ARBA00048743"/>
    </source>
</evidence>
<evidence type="ECO:0000256" key="5">
    <source>
        <dbReference type="ARBA" id="ARBA00022777"/>
    </source>
</evidence>
<comment type="similarity">
    <text evidence="1 8">Belongs to the thymidylate kinase family.</text>
</comment>
<comment type="function">
    <text evidence="8">Phosphorylation of dTMP to form dTDP in both de novo and salvage pathways of dTTP synthesis.</text>
</comment>
<dbReference type="Proteomes" id="UP000007383">
    <property type="component" value="Chromosome"/>
</dbReference>
<dbReference type="STRING" id="889378.Spiaf_1548"/>
<keyword evidence="4 8" id="KW-0547">Nucleotide-binding</keyword>
<sequence length="219" mass="24109">MHTEHDTATGFSGSHPRFIVLEGIDGAGTTTQAHLLARALAQAGEQVYATCEPTDGSIGRLIRTLLSGTEQVTPHTMAHLFAADRCEHVYAPEHGIVARLARGDWVISDRYVFSSLAYQGPDVGFERVRQLNSGIPLPRWVFHLSLSGKLAMSRLSGRSTLDIYENTAFQDKVSHAYSTAYQQFPQEDTTWQVLDATDSVDKIHRSICNSLEIPPINTG</sequence>
<comment type="catalytic activity">
    <reaction evidence="7 8">
        <text>dTMP + ATP = dTDP + ADP</text>
        <dbReference type="Rhea" id="RHEA:13517"/>
        <dbReference type="ChEBI" id="CHEBI:30616"/>
        <dbReference type="ChEBI" id="CHEBI:58369"/>
        <dbReference type="ChEBI" id="CHEBI:63528"/>
        <dbReference type="ChEBI" id="CHEBI:456216"/>
        <dbReference type="EC" id="2.7.4.9"/>
    </reaction>
</comment>
<keyword evidence="2 8" id="KW-0808">Transferase</keyword>
<dbReference type="GO" id="GO:0006233">
    <property type="term" value="P:dTDP biosynthetic process"/>
    <property type="evidence" value="ECO:0007669"/>
    <property type="project" value="InterPro"/>
</dbReference>
<dbReference type="eggNOG" id="COG0125">
    <property type="taxonomic scope" value="Bacteria"/>
</dbReference>
<proteinExistence type="inferred from homology"/>
<evidence type="ECO:0000256" key="8">
    <source>
        <dbReference type="HAMAP-Rule" id="MF_00165"/>
    </source>
</evidence>
<dbReference type="OrthoDB" id="9774907at2"/>
<keyword evidence="6 8" id="KW-0067">ATP-binding</keyword>
<dbReference type="PANTHER" id="PTHR10344:SF4">
    <property type="entry name" value="UMP-CMP KINASE 2, MITOCHONDRIAL"/>
    <property type="match status" value="1"/>
</dbReference>
<dbReference type="EMBL" id="CP003282">
    <property type="protein sequence ID" value="AFG37607.1"/>
    <property type="molecule type" value="Genomic_DNA"/>
</dbReference>
<dbReference type="InterPro" id="IPR039430">
    <property type="entry name" value="Thymidylate_kin-like_dom"/>
</dbReference>
<gene>
    <name evidence="8" type="primary">tmk</name>
    <name evidence="10" type="ordered locus">Spiaf_1548</name>
</gene>
<dbReference type="PATRIC" id="fig|889378.3.peg.1540"/>
<protein>
    <recommendedName>
        <fullName evidence="8">Thymidylate kinase</fullName>
        <ecNumber evidence="8">2.7.4.9</ecNumber>
    </recommendedName>
    <alternativeName>
        <fullName evidence="8">dTMP kinase</fullName>
    </alternativeName>
</protein>
<dbReference type="HOGENOM" id="CLU_049131_1_3_12"/>
<reference evidence="11" key="1">
    <citation type="journal article" date="2013" name="Stand. Genomic Sci.">
        <title>Complete genome sequence of the halophilic bacterium Spirochaeta africana type strain (Z-7692(T)) from the alkaline Lake Magadi in the East African Rift.</title>
        <authorList>
            <person name="Liolos K."/>
            <person name="Abt B."/>
            <person name="Scheuner C."/>
            <person name="Teshima H."/>
            <person name="Held B."/>
            <person name="Lapidus A."/>
            <person name="Nolan M."/>
            <person name="Lucas S."/>
            <person name="Deshpande S."/>
            <person name="Cheng J.F."/>
            <person name="Tapia R."/>
            <person name="Goodwin L.A."/>
            <person name="Pitluck S."/>
            <person name="Pagani I."/>
            <person name="Ivanova N."/>
            <person name="Mavromatis K."/>
            <person name="Mikhailova N."/>
            <person name="Huntemann M."/>
            <person name="Pati A."/>
            <person name="Chen A."/>
            <person name="Palaniappan K."/>
            <person name="Land M."/>
            <person name="Rohde M."/>
            <person name="Tindall B.J."/>
            <person name="Detter J.C."/>
            <person name="Goker M."/>
            <person name="Bristow J."/>
            <person name="Eisen J.A."/>
            <person name="Markowitz V."/>
            <person name="Hugenholtz P."/>
            <person name="Woyke T."/>
            <person name="Klenk H.P."/>
            <person name="Kyrpides N.C."/>
        </authorList>
    </citation>
    <scope>NUCLEOTIDE SEQUENCE</scope>
    <source>
        <strain evidence="11">ATCC 700263 / DSM 8902 / Z-7692</strain>
    </source>
</reference>
<dbReference type="GO" id="GO:0005524">
    <property type="term" value="F:ATP binding"/>
    <property type="evidence" value="ECO:0007669"/>
    <property type="project" value="UniProtKB-UniRule"/>
</dbReference>
<dbReference type="PROSITE" id="PS01331">
    <property type="entry name" value="THYMIDYLATE_KINASE"/>
    <property type="match status" value="1"/>
</dbReference>
<dbReference type="AlphaFoldDB" id="H9UJB4"/>
<dbReference type="GO" id="GO:0006235">
    <property type="term" value="P:dTTP biosynthetic process"/>
    <property type="evidence" value="ECO:0007669"/>
    <property type="project" value="UniProtKB-UniRule"/>
</dbReference>
<dbReference type="InterPro" id="IPR018095">
    <property type="entry name" value="Thymidylate_kin_CS"/>
</dbReference>
<evidence type="ECO:0000259" key="9">
    <source>
        <dbReference type="Pfam" id="PF02223"/>
    </source>
</evidence>
<dbReference type="Gene3D" id="3.40.50.300">
    <property type="entry name" value="P-loop containing nucleotide triphosphate hydrolases"/>
    <property type="match status" value="1"/>
</dbReference>
<evidence type="ECO:0000256" key="3">
    <source>
        <dbReference type="ARBA" id="ARBA00022727"/>
    </source>
</evidence>
<dbReference type="CDD" id="cd01672">
    <property type="entry name" value="TMPK"/>
    <property type="match status" value="1"/>
</dbReference>
<evidence type="ECO:0000256" key="4">
    <source>
        <dbReference type="ARBA" id="ARBA00022741"/>
    </source>
</evidence>
<dbReference type="NCBIfam" id="TIGR00041">
    <property type="entry name" value="DTMP_kinase"/>
    <property type="match status" value="1"/>
</dbReference>
<dbReference type="EC" id="2.7.4.9" evidence="8"/>
<dbReference type="RefSeq" id="WP_014455590.1">
    <property type="nucleotide sequence ID" value="NC_017098.1"/>
</dbReference>
<dbReference type="GO" id="GO:0005737">
    <property type="term" value="C:cytoplasm"/>
    <property type="evidence" value="ECO:0007669"/>
    <property type="project" value="TreeGrafter"/>
</dbReference>
<organism evidence="10 11">
    <name type="scientific">Spirochaeta africana (strain ATCC 700263 / DSM 8902 / Z-7692)</name>
    <dbReference type="NCBI Taxonomy" id="889378"/>
    <lineage>
        <taxon>Bacteria</taxon>
        <taxon>Pseudomonadati</taxon>
        <taxon>Spirochaetota</taxon>
        <taxon>Spirochaetia</taxon>
        <taxon>Spirochaetales</taxon>
        <taxon>Spirochaetaceae</taxon>
        <taxon>Spirochaeta</taxon>
    </lineage>
</organism>
<dbReference type="InterPro" id="IPR027417">
    <property type="entry name" value="P-loop_NTPase"/>
</dbReference>
<keyword evidence="11" id="KW-1185">Reference proteome</keyword>
<dbReference type="KEGG" id="sfc:Spiaf_1548"/>